<sequence length="562" mass="61299">MKSQVISSNSSGIQPITSSSPGIPVAQSTPSAPLPLASSTSHPPPPAPSPSPPLAPYPPSEAFSALPSRGSDSRKQRKPISVPPPSSTLQVKNWSSLLQKASPPSIIGSLRFIKPSVDGSSVVAKLNPPAYAKNTSQWDQAVVGYIIGKAPVYTPFLQFLKTKWNPKGEMRLLLHGNGFFTVKFSLVEDMNSVLEGGLWTMDHRPFIIRKWSPEVRMEQERLSSIPIWVRLPNLPLHLWEEDSLSRIGSTIGVPLYVDSATLRCTRASYARICVEVQASKVLPDSVLVEVSPGHRESFKLDYDWKPIACRFCQTFGHDEVCCIMKPTSVKAPIANRRIAPVSTSQLKGKEKQTSQWQEVTKARSTSNSKLMANAMKHSAIRPGVVQKSFQNANNKFNALKDCPDHGLIEQETLESKDSTPLEVSPPPKVDTNRISDSTDNITEPQQEQVQALEEAALTHVSEEEAVVTINPLQIPLEGSQQLPEDNVAINLVANKKGGNKKNKQSHNNQRKGTGPKKRHQNGSDLIKDFFKDLADGNPSPKRSASVPPTKGPSSKGLGGSKA</sequence>
<dbReference type="PANTHER" id="PTHR33233">
    <property type="entry name" value="ENDONUCLEASE/EXONUCLEASE/PHOSPHATASE"/>
    <property type="match status" value="1"/>
</dbReference>
<proteinExistence type="predicted"/>
<reference evidence="3" key="2">
    <citation type="submission" date="2023-06" db="EMBL/GenBank/DDBJ databases">
        <authorList>
            <person name="Ma L."/>
            <person name="Liu K.-W."/>
            <person name="Li Z."/>
            <person name="Hsiao Y.-Y."/>
            <person name="Qi Y."/>
            <person name="Fu T."/>
            <person name="Tang G."/>
            <person name="Zhang D."/>
            <person name="Sun W.-H."/>
            <person name="Liu D.-K."/>
            <person name="Li Y."/>
            <person name="Chen G.-Z."/>
            <person name="Liu X.-D."/>
            <person name="Liao X.-Y."/>
            <person name="Jiang Y.-T."/>
            <person name="Yu X."/>
            <person name="Hao Y."/>
            <person name="Huang J."/>
            <person name="Zhao X.-W."/>
            <person name="Ke S."/>
            <person name="Chen Y.-Y."/>
            <person name="Wu W.-L."/>
            <person name="Hsu J.-L."/>
            <person name="Lin Y.-F."/>
            <person name="Huang M.-D."/>
            <person name="Li C.-Y."/>
            <person name="Huang L."/>
            <person name="Wang Z.-W."/>
            <person name="Zhao X."/>
            <person name="Zhong W.-Y."/>
            <person name="Peng D.-H."/>
            <person name="Ahmad S."/>
            <person name="Lan S."/>
            <person name="Zhang J.-S."/>
            <person name="Tsai W.-C."/>
            <person name="Van De Peer Y."/>
            <person name="Liu Z.-J."/>
        </authorList>
    </citation>
    <scope>NUCLEOTIDE SEQUENCE</scope>
    <source>
        <strain evidence="3">SCP</strain>
        <tissue evidence="3">Leaves</tissue>
    </source>
</reference>
<feature type="compositionally biased region" description="Pro residues" evidence="1">
    <location>
        <begin position="42"/>
        <end position="59"/>
    </location>
</feature>
<feature type="compositionally biased region" description="Polar residues" evidence="1">
    <location>
        <begin position="1"/>
        <end position="21"/>
    </location>
</feature>
<evidence type="ECO:0000256" key="1">
    <source>
        <dbReference type="SAM" id="MobiDB-lite"/>
    </source>
</evidence>
<dbReference type="InterPro" id="IPR025558">
    <property type="entry name" value="DUF4283"/>
</dbReference>
<gene>
    <name evidence="3" type="ORF">QJS04_geneDACA016571</name>
</gene>
<feature type="region of interest" description="Disordered" evidence="1">
    <location>
        <begin position="1"/>
        <end position="88"/>
    </location>
</feature>
<organism evidence="3 4">
    <name type="scientific">Acorus gramineus</name>
    <name type="common">Dwarf sweet flag</name>
    <dbReference type="NCBI Taxonomy" id="55184"/>
    <lineage>
        <taxon>Eukaryota</taxon>
        <taxon>Viridiplantae</taxon>
        <taxon>Streptophyta</taxon>
        <taxon>Embryophyta</taxon>
        <taxon>Tracheophyta</taxon>
        <taxon>Spermatophyta</taxon>
        <taxon>Magnoliopsida</taxon>
        <taxon>Liliopsida</taxon>
        <taxon>Acoraceae</taxon>
        <taxon>Acorus</taxon>
    </lineage>
</organism>
<feature type="compositionally biased region" description="Polar residues" evidence="1">
    <location>
        <begin position="432"/>
        <end position="442"/>
    </location>
</feature>
<feature type="region of interest" description="Disordered" evidence="1">
    <location>
        <begin position="411"/>
        <end position="444"/>
    </location>
</feature>
<protein>
    <recommendedName>
        <fullName evidence="2">DUF4283 domain-containing protein</fullName>
    </recommendedName>
</protein>
<feature type="domain" description="DUF4283" evidence="2">
    <location>
        <begin position="135"/>
        <end position="218"/>
    </location>
</feature>
<comment type="caution">
    <text evidence="3">The sequence shown here is derived from an EMBL/GenBank/DDBJ whole genome shotgun (WGS) entry which is preliminary data.</text>
</comment>
<dbReference type="PANTHER" id="PTHR33233:SF17">
    <property type="entry name" value="DUF4283 DOMAIN-CONTAINING PROTEIN"/>
    <property type="match status" value="1"/>
</dbReference>
<dbReference type="AlphaFoldDB" id="A0AAV9BQI5"/>
<dbReference type="EMBL" id="JAUJYN010000002">
    <property type="protein sequence ID" value="KAK1278394.1"/>
    <property type="molecule type" value="Genomic_DNA"/>
</dbReference>
<feature type="region of interest" description="Disordered" evidence="1">
    <location>
        <begin position="494"/>
        <end position="562"/>
    </location>
</feature>
<evidence type="ECO:0000313" key="4">
    <source>
        <dbReference type="Proteomes" id="UP001179952"/>
    </source>
</evidence>
<reference evidence="3" key="1">
    <citation type="journal article" date="2023" name="Nat. Commun.">
        <title>Diploid and tetraploid genomes of Acorus and the evolution of monocots.</title>
        <authorList>
            <person name="Ma L."/>
            <person name="Liu K.W."/>
            <person name="Li Z."/>
            <person name="Hsiao Y.Y."/>
            <person name="Qi Y."/>
            <person name="Fu T."/>
            <person name="Tang G.D."/>
            <person name="Zhang D."/>
            <person name="Sun W.H."/>
            <person name="Liu D.K."/>
            <person name="Li Y."/>
            <person name="Chen G.Z."/>
            <person name="Liu X.D."/>
            <person name="Liao X.Y."/>
            <person name="Jiang Y.T."/>
            <person name="Yu X."/>
            <person name="Hao Y."/>
            <person name="Huang J."/>
            <person name="Zhao X.W."/>
            <person name="Ke S."/>
            <person name="Chen Y.Y."/>
            <person name="Wu W.L."/>
            <person name="Hsu J.L."/>
            <person name="Lin Y.F."/>
            <person name="Huang M.D."/>
            <person name="Li C.Y."/>
            <person name="Huang L."/>
            <person name="Wang Z.W."/>
            <person name="Zhao X."/>
            <person name="Zhong W.Y."/>
            <person name="Peng D.H."/>
            <person name="Ahmad S."/>
            <person name="Lan S."/>
            <person name="Zhang J.S."/>
            <person name="Tsai W.C."/>
            <person name="Van de Peer Y."/>
            <person name="Liu Z.J."/>
        </authorList>
    </citation>
    <scope>NUCLEOTIDE SEQUENCE</scope>
    <source>
        <strain evidence="3">SCP</strain>
    </source>
</reference>
<name>A0AAV9BQI5_ACOGR</name>
<dbReference type="Proteomes" id="UP001179952">
    <property type="component" value="Unassembled WGS sequence"/>
</dbReference>
<evidence type="ECO:0000259" key="2">
    <source>
        <dbReference type="Pfam" id="PF14111"/>
    </source>
</evidence>
<feature type="compositionally biased region" description="Basic and acidic residues" evidence="1">
    <location>
        <begin position="525"/>
        <end position="534"/>
    </location>
</feature>
<evidence type="ECO:0000313" key="3">
    <source>
        <dbReference type="EMBL" id="KAK1278394.1"/>
    </source>
</evidence>
<accession>A0AAV9BQI5</accession>
<dbReference type="Pfam" id="PF14111">
    <property type="entry name" value="DUF4283"/>
    <property type="match status" value="1"/>
</dbReference>
<keyword evidence="4" id="KW-1185">Reference proteome</keyword>
<feature type="compositionally biased region" description="Low complexity" evidence="1">
    <location>
        <begin position="28"/>
        <end position="41"/>
    </location>
</feature>